<dbReference type="Pfam" id="PF00072">
    <property type="entry name" value="Response_reg"/>
    <property type="match status" value="1"/>
</dbReference>
<dbReference type="InterPro" id="IPR050706">
    <property type="entry name" value="Cyclic-di-GMP_PDE-like"/>
</dbReference>
<comment type="caution">
    <text evidence="5">The sequence shown here is derived from an EMBL/GenBank/DDBJ whole genome shotgun (WGS) entry which is preliminary data.</text>
</comment>
<dbReference type="InterPro" id="IPR043128">
    <property type="entry name" value="Rev_trsase/Diguanyl_cyclase"/>
</dbReference>
<dbReference type="Gene3D" id="3.30.70.270">
    <property type="match status" value="1"/>
</dbReference>
<evidence type="ECO:0000259" key="3">
    <source>
        <dbReference type="PROSITE" id="PS50883"/>
    </source>
</evidence>
<dbReference type="SUPFAM" id="SSF52172">
    <property type="entry name" value="CheY-like"/>
    <property type="match status" value="1"/>
</dbReference>
<protein>
    <submittedName>
        <fullName evidence="5">Diguanylate cyclase</fullName>
    </submittedName>
</protein>
<sequence>MAVSSDDAPFVFADEPEQQASSTVDRASWRVLVIDDDEEVHKVTRLALGSELVLERTLEFEHAYSAKEARQLLREHNDFAVILLDVVMETDNAGLELVAYIREHLSMNAPRIILRTGQPGYAPEHQVIQDYDINDYATKTELTQRRLLTLVTTAIRSYRQINMLNTSLSGLELTVRRARTDADSDVLTEFAHCVLGQLHDLVGADIDGAFFCQGSAPQLVAGVGEFQQLPLADELEPLVNEVMLAERTVAKRNALVMNVNCSDLPAVVVIRTPTRLRRIDQQVIESYLAHVRVAFVNLALMRKLQVTAFVDDVTQLPNRASFIGSLDSIVAARDFNTTAALLDISHFADINDSLGQDFGDDTLKAIAQALIGHFDNQSVKCARLNADVFGIVGPSQLVTPDNLMAVFEQPLAVRAHQLPLRTRVGLCRLSEMHNDGLTVLHQCSIALSQAKRSSAARYNYFESDYEVRTQERLDIIRKLRQAVTQQQLEVWYQPQIDLSSGRTLGVEALLRWRDGDSFISPAVFIPLAEYSGMITEIGQWVMQQACSDLSELTQLDIAVRVAVNISMQQFRQDNFLEQVTGTLAQHQISPENLELEITESVVMEDPTVVIGLLEQVRTLGVKVAIDDFGTGYSSLSYIKQLPLNTIKIDRAFVMDIDKEEVASIIDMVIGLAERLNLTVVAEGIETQDQQQKLTDMGCHCGQGYLFAKPMPFGDLKKFLNAFRPL</sequence>
<dbReference type="InterPro" id="IPR001633">
    <property type="entry name" value="EAL_dom"/>
</dbReference>
<dbReference type="Gene3D" id="3.40.50.2300">
    <property type="match status" value="1"/>
</dbReference>
<dbReference type="InterPro" id="IPR001789">
    <property type="entry name" value="Sig_transdc_resp-reg_receiver"/>
</dbReference>
<evidence type="ECO:0000313" key="5">
    <source>
        <dbReference type="EMBL" id="GGA63453.1"/>
    </source>
</evidence>
<dbReference type="NCBIfam" id="TIGR00254">
    <property type="entry name" value="GGDEF"/>
    <property type="match status" value="1"/>
</dbReference>
<dbReference type="OrthoDB" id="9813903at2"/>
<dbReference type="SUPFAM" id="SSF141868">
    <property type="entry name" value="EAL domain-like"/>
    <property type="match status" value="1"/>
</dbReference>
<dbReference type="GO" id="GO:0000160">
    <property type="term" value="P:phosphorelay signal transduction system"/>
    <property type="evidence" value="ECO:0007669"/>
    <property type="project" value="InterPro"/>
</dbReference>
<dbReference type="Pfam" id="PF00990">
    <property type="entry name" value="GGDEF"/>
    <property type="match status" value="1"/>
</dbReference>
<organism evidence="5 6">
    <name type="scientific">Neiella marina</name>
    <dbReference type="NCBI Taxonomy" id="508461"/>
    <lineage>
        <taxon>Bacteria</taxon>
        <taxon>Pseudomonadati</taxon>
        <taxon>Pseudomonadota</taxon>
        <taxon>Gammaproteobacteria</taxon>
        <taxon>Alteromonadales</taxon>
        <taxon>Echinimonadaceae</taxon>
        <taxon>Neiella</taxon>
    </lineage>
</organism>
<dbReference type="SMART" id="SM00052">
    <property type="entry name" value="EAL"/>
    <property type="match status" value="1"/>
</dbReference>
<proteinExistence type="predicted"/>
<dbReference type="RefSeq" id="WP_087504106.1">
    <property type="nucleotide sequence ID" value="NZ_BMDX01000001.1"/>
</dbReference>
<dbReference type="PANTHER" id="PTHR33121:SF70">
    <property type="entry name" value="SIGNALING PROTEIN YKOW"/>
    <property type="match status" value="1"/>
</dbReference>
<dbReference type="InterPro" id="IPR029787">
    <property type="entry name" value="Nucleotide_cyclase"/>
</dbReference>
<dbReference type="Pfam" id="PF11849">
    <property type="entry name" value="DUF3369"/>
    <property type="match status" value="1"/>
</dbReference>
<dbReference type="AlphaFoldDB" id="A0A8J2U1M8"/>
<feature type="domain" description="Response regulatory" evidence="2">
    <location>
        <begin position="30"/>
        <end position="154"/>
    </location>
</feature>
<dbReference type="PROSITE" id="PS50883">
    <property type="entry name" value="EAL"/>
    <property type="match status" value="1"/>
</dbReference>
<evidence type="ECO:0000313" key="6">
    <source>
        <dbReference type="Proteomes" id="UP000619743"/>
    </source>
</evidence>
<dbReference type="CDD" id="cd01948">
    <property type="entry name" value="EAL"/>
    <property type="match status" value="1"/>
</dbReference>
<dbReference type="InterPro" id="IPR000160">
    <property type="entry name" value="GGDEF_dom"/>
</dbReference>
<dbReference type="Proteomes" id="UP000619743">
    <property type="component" value="Unassembled WGS sequence"/>
</dbReference>
<feature type="domain" description="EAL" evidence="3">
    <location>
        <begin position="472"/>
        <end position="723"/>
    </location>
</feature>
<accession>A0A8J2U1M8</accession>
<dbReference type="SMART" id="SM00267">
    <property type="entry name" value="GGDEF"/>
    <property type="match status" value="1"/>
</dbReference>
<dbReference type="PROSITE" id="PS50887">
    <property type="entry name" value="GGDEF"/>
    <property type="match status" value="1"/>
</dbReference>
<dbReference type="GO" id="GO:0071111">
    <property type="term" value="F:cyclic-guanylate-specific phosphodiesterase activity"/>
    <property type="evidence" value="ECO:0007669"/>
    <property type="project" value="InterPro"/>
</dbReference>
<feature type="domain" description="GGDEF" evidence="4">
    <location>
        <begin position="335"/>
        <end position="463"/>
    </location>
</feature>
<dbReference type="PANTHER" id="PTHR33121">
    <property type="entry name" value="CYCLIC DI-GMP PHOSPHODIESTERASE PDEF"/>
    <property type="match status" value="1"/>
</dbReference>
<dbReference type="InterPro" id="IPR011006">
    <property type="entry name" value="CheY-like_superfamily"/>
</dbReference>
<dbReference type="Pfam" id="PF00563">
    <property type="entry name" value="EAL"/>
    <property type="match status" value="1"/>
</dbReference>
<dbReference type="SUPFAM" id="SSF55073">
    <property type="entry name" value="Nucleotide cyclase"/>
    <property type="match status" value="1"/>
</dbReference>
<evidence type="ECO:0000259" key="4">
    <source>
        <dbReference type="PROSITE" id="PS50887"/>
    </source>
</evidence>
<keyword evidence="1" id="KW-0597">Phosphoprotein</keyword>
<dbReference type="EMBL" id="BMDX01000001">
    <property type="protein sequence ID" value="GGA63453.1"/>
    <property type="molecule type" value="Genomic_DNA"/>
</dbReference>
<dbReference type="CDD" id="cd01949">
    <property type="entry name" value="GGDEF"/>
    <property type="match status" value="1"/>
</dbReference>
<keyword evidence="6" id="KW-1185">Reference proteome</keyword>
<dbReference type="Gene3D" id="3.20.20.450">
    <property type="entry name" value="EAL domain"/>
    <property type="match status" value="1"/>
</dbReference>
<dbReference type="InterPro" id="IPR021800">
    <property type="entry name" value="DUF3369"/>
</dbReference>
<name>A0A8J2U1M8_9GAMM</name>
<evidence type="ECO:0000259" key="2">
    <source>
        <dbReference type="PROSITE" id="PS50110"/>
    </source>
</evidence>
<dbReference type="SMART" id="SM00448">
    <property type="entry name" value="REC"/>
    <property type="match status" value="1"/>
</dbReference>
<feature type="modified residue" description="4-aspartylphosphate" evidence="1">
    <location>
        <position position="85"/>
    </location>
</feature>
<dbReference type="InterPro" id="IPR035919">
    <property type="entry name" value="EAL_sf"/>
</dbReference>
<gene>
    <name evidence="5" type="ORF">GCM10011369_00960</name>
</gene>
<evidence type="ECO:0000256" key="1">
    <source>
        <dbReference type="PROSITE-ProRule" id="PRU00169"/>
    </source>
</evidence>
<reference evidence="6" key="1">
    <citation type="journal article" date="2019" name="Int. J. Syst. Evol. Microbiol.">
        <title>The Global Catalogue of Microorganisms (GCM) 10K type strain sequencing project: providing services to taxonomists for standard genome sequencing and annotation.</title>
        <authorList>
            <consortium name="The Broad Institute Genomics Platform"/>
            <consortium name="The Broad Institute Genome Sequencing Center for Infectious Disease"/>
            <person name="Wu L."/>
            <person name="Ma J."/>
        </authorList>
    </citation>
    <scope>NUCLEOTIDE SEQUENCE [LARGE SCALE GENOMIC DNA]</scope>
    <source>
        <strain evidence="6">CGMCC 1.10130</strain>
    </source>
</reference>
<dbReference type="PROSITE" id="PS50110">
    <property type="entry name" value="RESPONSE_REGULATORY"/>
    <property type="match status" value="1"/>
</dbReference>